<dbReference type="Gene3D" id="3.80.10.10">
    <property type="entry name" value="Ribonuclease Inhibitor"/>
    <property type="match status" value="1"/>
</dbReference>
<evidence type="ECO:0000313" key="1">
    <source>
        <dbReference type="EMBL" id="KGG51722.1"/>
    </source>
</evidence>
<dbReference type="GeneID" id="25259381"/>
<keyword evidence="2" id="KW-1185">Reference proteome</keyword>
<dbReference type="HOGENOM" id="CLU_607030_0_0_1"/>
<dbReference type="AlphaFoldDB" id="A0A098VRS9"/>
<accession>A0A098VRS9</accession>
<dbReference type="InterPro" id="IPR032675">
    <property type="entry name" value="LRR_dom_sf"/>
</dbReference>
<gene>
    <name evidence="1" type="ORF">DI09_28p20</name>
</gene>
<organism evidence="1 2">
    <name type="scientific">Mitosporidium daphniae</name>
    <dbReference type="NCBI Taxonomy" id="1485682"/>
    <lineage>
        <taxon>Eukaryota</taxon>
        <taxon>Fungi</taxon>
        <taxon>Fungi incertae sedis</taxon>
        <taxon>Microsporidia</taxon>
        <taxon>Mitosporidium</taxon>
    </lineage>
</organism>
<dbReference type="EMBL" id="JMKJ01000210">
    <property type="protein sequence ID" value="KGG51722.1"/>
    <property type="molecule type" value="Genomic_DNA"/>
</dbReference>
<evidence type="ECO:0000313" key="2">
    <source>
        <dbReference type="Proteomes" id="UP000029725"/>
    </source>
</evidence>
<dbReference type="SUPFAM" id="SSF52047">
    <property type="entry name" value="RNI-like"/>
    <property type="match status" value="1"/>
</dbReference>
<reference evidence="1 2" key="1">
    <citation type="submission" date="2014-04" db="EMBL/GenBank/DDBJ databases">
        <title>A new species of microsporidia sheds light on the evolution of extreme parasitism.</title>
        <authorList>
            <person name="Haag K.L."/>
            <person name="James T.Y."/>
            <person name="Larsson R."/>
            <person name="Schaer T.M."/>
            <person name="Refardt D."/>
            <person name="Pombert J.-F."/>
            <person name="Ebert D."/>
        </authorList>
    </citation>
    <scope>NUCLEOTIDE SEQUENCE [LARGE SCALE GENOMIC DNA]</scope>
    <source>
        <strain evidence="1 2">UGP3</strain>
        <tissue evidence="1">Spores</tissue>
    </source>
</reference>
<protein>
    <submittedName>
        <fullName evidence="1">Uncharacterized protein</fullName>
    </submittedName>
</protein>
<name>A0A098VRS9_9MICR</name>
<dbReference type="InterPro" id="IPR006553">
    <property type="entry name" value="Leu-rich_rpt_Cys-con_subtyp"/>
</dbReference>
<dbReference type="VEuPathDB" id="MicrosporidiaDB:DI09_28p20"/>
<sequence length="451" mass="50482">MDENLSANAFVVQKVLSPVHTRAIKQESHAAGHIRASVVASHYSFIEREVLAKLFSSDLSTLCSMCLLKSFEAFQLNLEALSKLPMALHALWLFVVYLTPFFYSNIDPVPSNAAKIEFYPCSVESISSSRAKYLHQLDRYFTCISYAYRKLASHSPQNNLRILKTLSAKEEALNLFKIPIFSLGINISCFIGLIPCTLSSLSLEGCGLFDKELGVLLEVISIKLPNLKELNLSHNNRVTDASFNEIFSSMVRHLRTQSSPPFCALEKLSLAANELLFSSINMAVLFLLPSIRHIDLSGTAFESKRTSPDFLAISTLFKLTLVESRLQFAGGIDVYTLLSFWIGLTKAFNIGSVENLYFNLIEKLSKSEEDRFSNHFEHSRVAQNLVLEFDKSALNNSLIVPIFLKILQKGQAKRHKFNAIDDPAQGGERAWISSNSVKSADSNLNIFSLYK</sequence>
<comment type="caution">
    <text evidence="1">The sequence shown here is derived from an EMBL/GenBank/DDBJ whole genome shotgun (WGS) entry which is preliminary data.</text>
</comment>
<proteinExistence type="predicted"/>
<dbReference type="Proteomes" id="UP000029725">
    <property type="component" value="Unassembled WGS sequence"/>
</dbReference>
<dbReference type="RefSeq" id="XP_013238174.1">
    <property type="nucleotide sequence ID" value="XM_013382720.1"/>
</dbReference>
<dbReference type="SMART" id="SM00367">
    <property type="entry name" value="LRR_CC"/>
    <property type="match status" value="1"/>
</dbReference>